<sequence length="227" mass="25454">MSTEKKSQSANLKQKRSQGWLVLYNQASASLWSIVLFNTVFLSILVGQPDLFKTTNRITTIIQTLALVEVYNSAVGIVRSPVLTTVSQVASRLLVVYGIFQVLPNSPANSHWAYITLSLSWSITEIIRYLYYAQNISSNGQPAKILTILRYNLFFVLYPSGVASEIGMIVLSLGEAEKVVGAWYKWFLIVIIGVYAPGFYTLFTHMLKQRKKALKALKEADHPKKAD</sequence>
<accession>A0A1E3P511</accession>
<comment type="catalytic activity">
    <reaction evidence="13 14">
        <text>a very-long-chain (3R)-3-hydroxyacyl-CoA = a very-long-chain (2E)-enoyl-CoA + H2O</text>
        <dbReference type="Rhea" id="RHEA:45812"/>
        <dbReference type="ChEBI" id="CHEBI:15377"/>
        <dbReference type="ChEBI" id="CHEBI:83728"/>
        <dbReference type="ChEBI" id="CHEBI:85440"/>
        <dbReference type="EC" id="4.2.1.134"/>
    </reaction>
</comment>
<protein>
    <recommendedName>
        <fullName evidence="4 14">Very-long-chain (3R)-3-hydroxyacyl-CoA dehydratase</fullName>
        <ecNumber evidence="4 14">4.2.1.134</ecNumber>
    </recommendedName>
</protein>
<dbReference type="InterPro" id="IPR007482">
    <property type="entry name" value="Tyr_Pase-like_PTPLA"/>
</dbReference>
<dbReference type="GO" id="GO:0102158">
    <property type="term" value="F:very-long-chain (3R)-3-hydroxyacyl-CoA dehydratase activity"/>
    <property type="evidence" value="ECO:0007669"/>
    <property type="project" value="UniProtKB-EC"/>
</dbReference>
<keyword evidence="10 14" id="KW-0472">Membrane</keyword>
<comment type="subcellular location">
    <subcellularLocation>
        <location evidence="14">Endoplasmic reticulum membrane</location>
        <topology evidence="14">Multi-pass membrane protein</topology>
    </subcellularLocation>
    <subcellularLocation>
        <location evidence="1">Membrane</location>
        <topology evidence="1">Multi-pass membrane protein</topology>
    </subcellularLocation>
</comment>
<dbReference type="EMBL" id="KV454210">
    <property type="protein sequence ID" value="ODQ59927.1"/>
    <property type="molecule type" value="Genomic_DNA"/>
</dbReference>
<dbReference type="PANTHER" id="PTHR11035:SF3">
    <property type="entry name" value="VERY-LONG-CHAIN (3R)-3-HYDROXYACYL-COA DEHYDRATASE"/>
    <property type="match status" value="1"/>
</dbReference>
<evidence type="ECO:0000256" key="12">
    <source>
        <dbReference type="ARBA" id="ARBA00023239"/>
    </source>
</evidence>
<comment type="pathway">
    <text evidence="2 14">Lipid metabolism; fatty acid biosynthesis.</text>
</comment>
<reference evidence="15 16" key="1">
    <citation type="journal article" date="2016" name="Proc. Natl. Acad. Sci. U.S.A.">
        <title>Comparative genomics of biotechnologically important yeasts.</title>
        <authorList>
            <person name="Riley R."/>
            <person name="Haridas S."/>
            <person name="Wolfe K.H."/>
            <person name="Lopes M.R."/>
            <person name="Hittinger C.T."/>
            <person name="Goeker M."/>
            <person name="Salamov A.A."/>
            <person name="Wisecaver J.H."/>
            <person name="Long T.M."/>
            <person name="Calvey C.H."/>
            <person name="Aerts A.L."/>
            <person name="Barry K.W."/>
            <person name="Choi C."/>
            <person name="Clum A."/>
            <person name="Coughlan A.Y."/>
            <person name="Deshpande S."/>
            <person name="Douglass A.P."/>
            <person name="Hanson S.J."/>
            <person name="Klenk H.-P."/>
            <person name="LaButti K.M."/>
            <person name="Lapidus A."/>
            <person name="Lindquist E.A."/>
            <person name="Lipzen A.M."/>
            <person name="Meier-Kolthoff J.P."/>
            <person name="Ohm R.A."/>
            <person name="Otillar R.P."/>
            <person name="Pangilinan J.L."/>
            <person name="Peng Y."/>
            <person name="Rokas A."/>
            <person name="Rosa C.A."/>
            <person name="Scheuner C."/>
            <person name="Sibirny A.A."/>
            <person name="Slot J.C."/>
            <person name="Stielow J.B."/>
            <person name="Sun H."/>
            <person name="Kurtzman C.P."/>
            <person name="Blackwell M."/>
            <person name="Grigoriev I.V."/>
            <person name="Jeffries T.W."/>
        </authorList>
    </citation>
    <scope>NUCLEOTIDE SEQUENCE [LARGE SCALE GENOMIC DNA]</scope>
    <source>
        <strain evidence="16">ATCC 58044 / CBS 1984 / NCYC 433 / NRRL Y-366-8</strain>
    </source>
</reference>
<dbReference type="GeneID" id="30202871"/>
<keyword evidence="11 14" id="KW-0275">Fatty acid biosynthesis</keyword>
<keyword evidence="16" id="KW-1185">Reference proteome</keyword>
<evidence type="ECO:0000256" key="7">
    <source>
        <dbReference type="ARBA" id="ARBA00022832"/>
    </source>
</evidence>
<evidence type="ECO:0000313" key="15">
    <source>
        <dbReference type="EMBL" id="ODQ59927.1"/>
    </source>
</evidence>
<keyword evidence="8 14" id="KW-1133">Transmembrane helix</keyword>
<evidence type="ECO:0000256" key="13">
    <source>
        <dbReference type="ARBA" id="ARBA00036671"/>
    </source>
</evidence>
<dbReference type="PANTHER" id="PTHR11035">
    <property type="entry name" value="VERY-LONG-CHAIN (3R)-3-HYDROXYACYL-COA DEHYDRATASE"/>
    <property type="match status" value="1"/>
</dbReference>
<dbReference type="GO" id="GO:0042761">
    <property type="term" value="P:very long-chain fatty acid biosynthetic process"/>
    <property type="evidence" value="ECO:0007669"/>
    <property type="project" value="TreeGrafter"/>
</dbReference>
<evidence type="ECO:0000256" key="10">
    <source>
        <dbReference type="ARBA" id="ARBA00023136"/>
    </source>
</evidence>
<name>A0A1E3P511_WICAA</name>
<proteinExistence type="inferred from homology"/>
<dbReference type="AlphaFoldDB" id="A0A1E3P511"/>
<keyword evidence="6 14" id="KW-0812">Transmembrane</keyword>
<evidence type="ECO:0000256" key="3">
    <source>
        <dbReference type="ARBA" id="ARBA00007811"/>
    </source>
</evidence>
<keyword evidence="12 14" id="KW-0456">Lyase</keyword>
<comment type="caution">
    <text evidence="14">Lacks conserved residue(s) required for the propagation of feature annotation.</text>
</comment>
<feature type="transmembrane region" description="Helical" evidence="14">
    <location>
        <begin position="21"/>
        <end position="46"/>
    </location>
</feature>
<evidence type="ECO:0000313" key="16">
    <source>
        <dbReference type="Proteomes" id="UP000094112"/>
    </source>
</evidence>
<dbReference type="STRING" id="683960.A0A1E3P511"/>
<keyword evidence="7 14" id="KW-0276">Fatty acid metabolism</keyword>
<dbReference type="Proteomes" id="UP000094112">
    <property type="component" value="Unassembled WGS sequence"/>
</dbReference>
<feature type="transmembrane region" description="Helical" evidence="14">
    <location>
        <begin position="151"/>
        <end position="171"/>
    </location>
</feature>
<comment type="function">
    <text evidence="14">Catalyzes the third of the four reactions of the long-chain fatty acids elongation cycle. This endoplasmic reticulum-bound enzymatic process, allows the addition of two carbons to the chain of long- and very long-chain fatty acids/VLCFAs per cycle. This enzyme catalyzes the dehydration of the 3-hydroxyacyl-CoA intermediate into trans-2,3-enoyl-CoA, within each cycle of fatty acid elongation. Thereby, it participates to the production of VLCFAs of different chain lengths that are involved in multiple biological processes as precursors of membrane lipids and lipid mediators.</text>
</comment>
<dbReference type="Pfam" id="PF04387">
    <property type="entry name" value="PTPLA"/>
    <property type="match status" value="1"/>
</dbReference>
<dbReference type="EC" id="4.2.1.134" evidence="4 14"/>
<evidence type="ECO:0000256" key="14">
    <source>
        <dbReference type="RuleBase" id="RU363109"/>
    </source>
</evidence>
<dbReference type="RefSeq" id="XP_019039134.1">
    <property type="nucleotide sequence ID" value="XM_019185625.1"/>
</dbReference>
<keyword evidence="14" id="KW-0256">Endoplasmic reticulum</keyword>
<evidence type="ECO:0000256" key="4">
    <source>
        <dbReference type="ARBA" id="ARBA00013122"/>
    </source>
</evidence>
<feature type="transmembrane region" description="Helical" evidence="14">
    <location>
        <begin position="112"/>
        <end position="131"/>
    </location>
</feature>
<dbReference type="GO" id="GO:0030497">
    <property type="term" value="P:fatty acid elongation"/>
    <property type="evidence" value="ECO:0007669"/>
    <property type="project" value="TreeGrafter"/>
</dbReference>
<comment type="similarity">
    <text evidence="3 14">Belongs to the very long-chain fatty acids dehydratase HACD family.</text>
</comment>
<evidence type="ECO:0000256" key="6">
    <source>
        <dbReference type="ARBA" id="ARBA00022692"/>
    </source>
</evidence>
<dbReference type="OrthoDB" id="46988at2759"/>
<dbReference type="GO" id="GO:0005789">
    <property type="term" value="C:endoplasmic reticulum membrane"/>
    <property type="evidence" value="ECO:0007669"/>
    <property type="project" value="UniProtKB-SubCell"/>
</dbReference>
<keyword evidence="5 14" id="KW-0444">Lipid biosynthesis</keyword>
<keyword evidence="9 14" id="KW-0443">Lipid metabolism</keyword>
<dbReference type="UniPathway" id="UPA00094"/>
<evidence type="ECO:0000256" key="11">
    <source>
        <dbReference type="ARBA" id="ARBA00023160"/>
    </source>
</evidence>
<evidence type="ECO:0000256" key="8">
    <source>
        <dbReference type="ARBA" id="ARBA00022989"/>
    </source>
</evidence>
<dbReference type="GO" id="GO:0030148">
    <property type="term" value="P:sphingolipid biosynthetic process"/>
    <property type="evidence" value="ECO:0007669"/>
    <property type="project" value="TreeGrafter"/>
</dbReference>
<evidence type="ECO:0000256" key="9">
    <source>
        <dbReference type="ARBA" id="ARBA00023098"/>
    </source>
</evidence>
<feature type="transmembrane region" description="Helical" evidence="14">
    <location>
        <begin position="183"/>
        <end position="203"/>
    </location>
</feature>
<evidence type="ECO:0000256" key="5">
    <source>
        <dbReference type="ARBA" id="ARBA00022516"/>
    </source>
</evidence>
<evidence type="ECO:0000256" key="2">
    <source>
        <dbReference type="ARBA" id="ARBA00005194"/>
    </source>
</evidence>
<evidence type="ECO:0000256" key="1">
    <source>
        <dbReference type="ARBA" id="ARBA00004141"/>
    </source>
</evidence>
<organism evidence="15 16">
    <name type="scientific">Wickerhamomyces anomalus (strain ATCC 58044 / CBS 1984 / NCYC 433 / NRRL Y-366-8)</name>
    <name type="common">Yeast</name>
    <name type="synonym">Hansenula anomala</name>
    <dbReference type="NCBI Taxonomy" id="683960"/>
    <lineage>
        <taxon>Eukaryota</taxon>
        <taxon>Fungi</taxon>
        <taxon>Dikarya</taxon>
        <taxon>Ascomycota</taxon>
        <taxon>Saccharomycotina</taxon>
        <taxon>Saccharomycetes</taxon>
        <taxon>Phaffomycetales</taxon>
        <taxon>Wickerhamomycetaceae</taxon>
        <taxon>Wickerhamomyces</taxon>
    </lineage>
</organism>
<gene>
    <name evidence="15" type="ORF">WICANDRAFT_83938</name>
</gene>